<comment type="similarity">
    <text evidence="1 2">Belongs to the complex I NDUFA12 subunit family.</text>
</comment>
<reference evidence="4" key="1">
    <citation type="journal article" date="2016" name="Gigascience">
        <title>De novo construction of an expanded transcriptome assembly for the western tarnished plant bug, Lygus hesperus.</title>
        <authorList>
            <person name="Tassone E.E."/>
            <person name="Geib S.M."/>
            <person name="Hall B."/>
            <person name="Fabrick J.A."/>
            <person name="Brent C.S."/>
            <person name="Hull J.J."/>
        </authorList>
    </citation>
    <scope>NUCLEOTIDE SEQUENCE</scope>
</reference>
<dbReference type="InterPro" id="IPR007763">
    <property type="entry name" value="NDUFA12"/>
</dbReference>
<comment type="subunit">
    <text evidence="2">Complex I is composed of 45 different subunits.</text>
</comment>
<comment type="subcellular location">
    <subcellularLocation>
        <location evidence="2">Mitochondrion inner membrane</location>
        <topology evidence="2">Peripheral membrane protein</topology>
        <orientation evidence="2">Matrix side</orientation>
    </subcellularLocation>
</comment>
<dbReference type="AlphaFoldDB" id="A0A146LEA0"/>
<dbReference type="EMBL" id="GDHC01012680">
    <property type="protein sequence ID" value="JAQ05949.1"/>
    <property type="molecule type" value="Transcribed_RNA"/>
</dbReference>
<evidence type="ECO:0000313" key="4">
    <source>
        <dbReference type="EMBL" id="JAQ05949.1"/>
    </source>
</evidence>
<organism evidence="4">
    <name type="scientific">Lygus hesperus</name>
    <name type="common">Western plant bug</name>
    <dbReference type="NCBI Taxonomy" id="30085"/>
    <lineage>
        <taxon>Eukaryota</taxon>
        <taxon>Metazoa</taxon>
        <taxon>Ecdysozoa</taxon>
        <taxon>Arthropoda</taxon>
        <taxon>Hexapoda</taxon>
        <taxon>Insecta</taxon>
        <taxon>Pterygota</taxon>
        <taxon>Neoptera</taxon>
        <taxon>Paraneoptera</taxon>
        <taxon>Hemiptera</taxon>
        <taxon>Heteroptera</taxon>
        <taxon>Panheteroptera</taxon>
        <taxon>Cimicomorpha</taxon>
        <taxon>Miridae</taxon>
        <taxon>Mirini</taxon>
        <taxon>Lygus</taxon>
    </lineage>
</organism>
<dbReference type="PANTHER" id="PTHR12910:SF2">
    <property type="entry name" value="NADH DEHYDROGENASE [UBIQUINONE] 1 ALPHA SUBCOMPLEX SUBUNIT 12"/>
    <property type="match status" value="1"/>
</dbReference>
<feature type="non-terminal residue" evidence="4">
    <location>
        <position position="1"/>
    </location>
</feature>
<protein>
    <recommendedName>
        <fullName evidence="2">NADH dehydrogenase [ubiquinone] 1 alpha subcomplex subunit 12</fullName>
    </recommendedName>
</protein>
<keyword evidence="4" id="KW-0830">Ubiquinone</keyword>
<keyword evidence="2" id="KW-0813">Transport</keyword>
<dbReference type="Pfam" id="PF05071">
    <property type="entry name" value="NDUFA12"/>
    <property type="match status" value="1"/>
</dbReference>
<dbReference type="GO" id="GO:0006979">
    <property type="term" value="P:response to oxidative stress"/>
    <property type="evidence" value="ECO:0007669"/>
    <property type="project" value="TreeGrafter"/>
</dbReference>
<sequence length="189" mass="22322">WYWYLSVRFPCNFLFIFFSNQITSKLNFLLVYGCVVTSAVILLVPSSKMSKLMGMDKLQNALKVLKQNGGITGSLFKLFRQDELKHGELVGEDKYGNKYYENNYYFYGRNRWVEYSDHVFLNYDGSQVPAEWFGWLHYKTDLPPHKDPNRPKYPWMADHIENKSGTNEQYVPYSTTRPKIEAWVPPKKC</sequence>
<dbReference type="PANTHER" id="PTHR12910">
    <property type="entry name" value="NADH-UBIQUINONE OXIDOREDUCTASE SUBUNIT B17.2"/>
    <property type="match status" value="1"/>
</dbReference>
<feature type="transmembrane region" description="Helical" evidence="3">
    <location>
        <begin position="26"/>
        <end position="45"/>
    </location>
</feature>
<keyword evidence="2" id="KW-0999">Mitochondrion inner membrane</keyword>
<accession>A0A146LEA0</accession>
<evidence type="ECO:0000256" key="2">
    <source>
        <dbReference type="RuleBase" id="RU363103"/>
    </source>
</evidence>
<comment type="function">
    <text evidence="2">Accessory subunit of the mitochondrial membrane respiratory chain NADH dehydrogenase (Complex I), that is believed not to be involved in catalysis. Complex I functions in the transfer of electrons from NADH to the respiratory chain. The immediate electron acceptor for the enzyme is believed to be ubiquinone.</text>
</comment>
<keyword evidence="2" id="KW-0496">Mitochondrion</keyword>
<keyword evidence="2" id="KW-0249">Electron transport</keyword>
<keyword evidence="2 3" id="KW-0472">Membrane</keyword>
<keyword evidence="3" id="KW-0812">Transmembrane</keyword>
<keyword evidence="2" id="KW-0679">Respiratory chain</keyword>
<evidence type="ECO:0000256" key="1">
    <source>
        <dbReference type="ARBA" id="ARBA00007355"/>
    </source>
</evidence>
<proteinExistence type="inferred from homology"/>
<keyword evidence="3" id="KW-1133">Transmembrane helix</keyword>
<name>A0A146LEA0_LYGHE</name>
<gene>
    <name evidence="4" type="primary">Y94H6A.8_2</name>
    <name evidence="4" type="ORF">g.33496</name>
</gene>
<evidence type="ECO:0000256" key="3">
    <source>
        <dbReference type="SAM" id="Phobius"/>
    </source>
</evidence>
<dbReference type="GO" id="GO:0005743">
    <property type="term" value="C:mitochondrial inner membrane"/>
    <property type="evidence" value="ECO:0007669"/>
    <property type="project" value="UniProtKB-SubCell"/>
</dbReference>
<dbReference type="GO" id="GO:0045271">
    <property type="term" value="C:respiratory chain complex I"/>
    <property type="evidence" value="ECO:0007669"/>
    <property type="project" value="InterPro"/>
</dbReference>